<feature type="domain" description="C2H2-type" evidence="2">
    <location>
        <begin position="482"/>
        <end position="506"/>
    </location>
</feature>
<reference evidence="4" key="2">
    <citation type="submission" date="2021-02" db="EMBL/GenBank/DDBJ databases">
        <authorList>
            <person name="Kimball J.A."/>
            <person name="Haas M.W."/>
            <person name="Macchietto M."/>
            <person name="Kono T."/>
            <person name="Duquette J."/>
            <person name="Shao M."/>
        </authorList>
    </citation>
    <scope>NUCLEOTIDE SEQUENCE</scope>
    <source>
        <tissue evidence="4">Fresh leaf tissue</tissue>
    </source>
</reference>
<name>A0A8J5WEB7_ZIZPA</name>
<accession>A0A8J5WEB7</accession>
<dbReference type="SMART" id="SM00355">
    <property type="entry name" value="ZnF_C2H2"/>
    <property type="match status" value="5"/>
</dbReference>
<feature type="region of interest" description="Disordered" evidence="1">
    <location>
        <begin position="1"/>
        <end position="80"/>
    </location>
</feature>
<feature type="domain" description="C2H2-type" evidence="2">
    <location>
        <begin position="184"/>
        <end position="208"/>
    </location>
</feature>
<feature type="domain" description="C2H2-type" evidence="2">
    <location>
        <begin position="359"/>
        <end position="383"/>
    </location>
</feature>
<feature type="domain" description="U1-type" evidence="3">
    <location>
        <begin position="262"/>
        <end position="296"/>
    </location>
</feature>
<comment type="caution">
    <text evidence="4">The sequence shown here is derived from an EMBL/GenBank/DDBJ whole genome shotgun (WGS) entry which is preliminary data.</text>
</comment>
<gene>
    <name evidence="4" type="ORF">GUJ93_ZPchr0010g7416</name>
</gene>
<evidence type="ECO:0000259" key="2">
    <source>
        <dbReference type="SMART" id="SM00355"/>
    </source>
</evidence>
<feature type="domain" description="C2H2-type" evidence="2">
    <location>
        <begin position="599"/>
        <end position="623"/>
    </location>
</feature>
<feature type="domain" description="U1-type" evidence="3">
    <location>
        <begin position="479"/>
        <end position="513"/>
    </location>
</feature>
<feature type="domain" description="U1-type" evidence="3">
    <location>
        <begin position="356"/>
        <end position="390"/>
    </location>
</feature>
<protein>
    <recommendedName>
        <fullName evidence="6">C2H2-type domain-containing protein</fullName>
    </recommendedName>
</protein>
<feature type="compositionally biased region" description="Basic and acidic residues" evidence="1">
    <location>
        <begin position="38"/>
        <end position="47"/>
    </location>
</feature>
<dbReference type="InterPro" id="IPR003604">
    <property type="entry name" value="Matrin/U1-like-C_Znf_C2H2"/>
</dbReference>
<sequence>MEFMYRAGDDSSRRSPPPLEASSGCSGERAPPCRRHVPAYDDGHHQAGDGAGGHAADSSVELLRQPSSPVAAVAGGGDDELRRQAKKERIRERILQDEAEHWKLEAEVRRELMEQLFPLLRSGNAAPAGASSAAPIVLQENASSPVSPAKRKEPTAAAAVAAVVPAAPSTVSAATSSKRAKLDLTCALCGITSTGEKAMQEHLDGKGHKRRAAAQLARPVPEPEHEEEDTAAMIAHSEGGYTPTKLTMQTNAGVLNDVLQMDGYLLCEVCNVSTADRITMLCHLEGTKHVTKALKLQQQAGKSPAPAVAAASKKSVKADRFAPVITAAAATDGEAAGTVVVVEINGAAHTLRRTDDGCLLCELCGVKTPSEGVVQSHLTGRKHRNMAAKAAATASFGTGSGEETNMASKVGENAKVQETEAMAEEGVTTNVDHHVLDTPGEETKKVGSHVASVASTVTGVPEPVVIVVDGEQHVVKRVGGILCCVRCFVNAPSENVMRSHLVGRKHKNKVALQKGQLTPAAAPLPAHQVGAAFAGDSTLPIVIEANNKPANIGNPARLAAADADGEKAKAAAPDAGRQEVKIQVEGRMFVVLRQPNGTLLCEPCRLHCYDRGDMLQHLYTKGHWDKLPATST</sequence>
<dbReference type="AlphaFoldDB" id="A0A8J5WEB7"/>
<dbReference type="Pfam" id="PF12874">
    <property type="entry name" value="zf-met"/>
    <property type="match status" value="4"/>
</dbReference>
<evidence type="ECO:0000256" key="1">
    <source>
        <dbReference type="SAM" id="MobiDB-lite"/>
    </source>
</evidence>
<dbReference type="SMART" id="SM00451">
    <property type="entry name" value="ZnF_U1"/>
    <property type="match status" value="5"/>
</dbReference>
<dbReference type="PANTHER" id="PTHR47487">
    <property type="entry name" value="OS06G0651300 PROTEIN-RELATED"/>
    <property type="match status" value="1"/>
</dbReference>
<reference evidence="4" key="1">
    <citation type="journal article" date="2021" name="bioRxiv">
        <title>Whole Genome Assembly and Annotation of Northern Wild Rice, Zizania palustris L., Supports a Whole Genome Duplication in the Zizania Genus.</title>
        <authorList>
            <person name="Haas M."/>
            <person name="Kono T."/>
            <person name="Macchietto M."/>
            <person name="Millas R."/>
            <person name="McGilp L."/>
            <person name="Shao M."/>
            <person name="Duquette J."/>
            <person name="Hirsch C.N."/>
            <person name="Kimball J."/>
        </authorList>
    </citation>
    <scope>NUCLEOTIDE SEQUENCE</scope>
    <source>
        <tissue evidence="4">Fresh leaf tissue</tissue>
    </source>
</reference>
<dbReference type="InterPro" id="IPR013087">
    <property type="entry name" value="Znf_C2H2_type"/>
</dbReference>
<dbReference type="Proteomes" id="UP000729402">
    <property type="component" value="Unassembled WGS sequence"/>
</dbReference>
<dbReference type="GO" id="GO:0008270">
    <property type="term" value="F:zinc ion binding"/>
    <property type="evidence" value="ECO:0007669"/>
    <property type="project" value="InterPro"/>
</dbReference>
<dbReference type="PANTHER" id="PTHR47487:SF2">
    <property type="entry name" value="C2H2-TYPE DOMAIN-CONTAINING PROTEIN"/>
    <property type="match status" value="1"/>
</dbReference>
<evidence type="ECO:0000313" key="4">
    <source>
        <dbReference type="EMBL" id="KAG8087037.1"/>
    </source>
</evidence>
<feature type="domain" description="C2H2-type" evidence="2">
    <location>
        <begin position="265"/>
        <end position="289"/>
    </location>
</feature>
<proteinExistence type="predicted"/>
<dbReference type="GO" id="GO:0003676">
    <property type="term" value="F:nucleic acid binding"/>
    <property type="evidence" value="ECO:0007669"/>
    <property type="project" value="InterPro"/>
</dbReference>
<feature type="domain" description="U1-type" evidence="3">
    <location>
        <begin position="596"/>
        <end position="630"/>
    </location>
</feature>
<dbReference type="EMBL" id="JAAALK010000082">
    <property type="protein sequence ID" value="KAG8087037.1"/>
    <property type="molecule type" value="Genomic_DNA"/>
</dbReference>
<feature type="domain" description="U1-type" evidence="3">
    <location>
        <begin position="181"/>
        <end position="215"/>
    </location>
</feature>
<evidence type="ECO:0000259" key="3">
    <source>
        <dbReference type="SMART" id="SM00451"/>
    </source>
</evidence>
<evidence type="ECO:0008006" key="6">
    <source>
        <dbReference type="Google" id="ProtNLM"/>
    </source>
</evidence>
<organism evidence="4 5">
    <name type="scientific">Zizania palustris</name>
    <name type="common">Northern wild rice</name>
    <dbReference type="NCBI Taxonomy" id="103762"/>
    <lineage>
        <taxon>Eukaryota</taxon>
        <taxon>Viridiplantae</taxon>
        <taxon>Streptophyta</taxon>
        <taxon>Embryophyta</taxon>
        <taxon>Tracheophyta</taxon>
        <taxon>Spermatophyta</taxon>
        <taxon>Magnoliopsida</taxon>
        <taxon>Liliopsida</taxon>
        <taxon>Poales</taxon>
        <taxon>Poaceae</taxon>
        <taxon>BOP clade</taxon>
        <taxon>Oryzoideae</taxon>
        <taxon>Oryzeae</taxon>
        <taxon>Zizaniinae</taxon>
        <taxon>Zizania</taxon>
    </lineage>
</organism>
<dbReference type="OrthoDB" id="10009287at2759"/>
<evidence type="ECO:0000313" key="5">
    <source>
        <dbReference type="Proteomes" id="UP000729402"/>
    </source>
</evidence>
<keyword evidence="5" id="KW-1185">Reference proteome</keyword>